<reference evidence="3 4" key="1">
    <citation type="journal article" date="2018" name="Gigascience">
        <title>Genomes of trombidid mites reveal novel predicted allergens and laterally-transferred genes associated with secondary metabolism.</title>
        <authorList>
            <person name="Dong X."/>
            <person name="Chaisiri K."/>
            <person name="Xia D."/>
            <person name="Armstrong S.D."/>
            <person name="Fang Y."/>
            <person name="Donnelly M.J."/>
            <person name="Kadowaki T."/>
            <person name="McGarry J.W."/>
            <person name="Darby A.C."/>
            <person name="Makepeace B.L."/>
        </authorList>
    </citation>
    <scope>NUCLEOTIDE SEQUENCE [LARGE SCALE GENOMIC DNA]</scope>
    <source>
        <strain evidence="3">UoL-WK</strain>
    </source>
</reference>
<evidence type="ECO:0000256" key="1">
    <source>
        <dbReference type="ARBA" id="ARBA00005705"/>
    </source>
</evidence>
<feature type="non-terminal residue" evidence="3">
    <location>
        <position position="1"/>
    </location>
</feature>
<dbReference type="EMBL" id="NCKU01004406">
    <property type="protein sequence ID" value="RWS05972.1"/>
    <property type="molecule type" value="Genomic_DNA"/>
</dbReference>
<dbReference type="InterPro" id="IPR005322">
    <property type="entry name" value="Peptidase_C69"/>
</dbReference>
<dbReference type="PANTHER" id="PTHR12994">
    <property type="entry name" value="SECERNIN"/>
    <property type="match status" value="1"/>
</dbReference>
<evidence type="ECO:0000313" key="3">
    <source>
        <dbReference type="EMBL" id="RWS05972.1"/>
    </source>
</evidence>
<dbReference type="AlphaFoldDB" id="A0A3S3PPZ8"/>
<evidence type="ECO:0000313" key="4">
    <source>
        <dbReference type="Proteomes" id="UP000285301"/>
    </source>
</evidence>
<comment type="similarity">
    <text evidence="1">Belongs to the peptidase C69 family. Secernin subfamily.</text>
</comment>
<dbReference type="Pfam" id="PF03577">
    <property type="entry name" value="Peptidase_C69"/>
    <property type="match status" value="1"/>
</dbReference>
<comment type="caution">
    <text evidence="3">The sequence shown here is derived from an EMBL/GenBank/DDBJ whole genome shotgun (WGS) entry which is preliminary data.</text>
</comment>
<dbReference type="PANTHER" id="PTHR12994:SF17">
    <property type="entry name" value="LD30995P"/>
    <property type="match status" value="1"/>
</dbReference>
<reference evidence="3" key="2">
    <citation type="submission" date="2018-11" db="EMBL/GenBank/DDBJ databases">
        <title>Trombidioid mite genomics.</title>
        <authorList>
            <person name="Dong X."/>
        </authorList>
    </citation>
    <scope>NUCLEOTIDE SEQUENCE</scope>
    <source>
        <strain evidence="3">UoL-WK</strain>
    </source>
</reference>
<dbReference type="Proteomes" id="UP000285301">
    <property type="component" value="Unassembled WGS sequence"/>
</dbReference>
<gene>
    <name evidence="3" type="ORF">B4U79_02546</name>
    <name evidence="2" type="ORF">B4U79_05517</name>
</gene>
<proteinExistence type="inferred from homology"/>
<organism evidence="3 4">
    <name type="scientific">Dinothrombium tinctorium</name>
    <dbReference type="NCBI Taxonomy" id="1965070"/>
    <lineage>
        <taxon>Eukaryota</taxon>
        <taxon>Metazoa</taxon>
        <taxon>Ecdysozoa</taxon>
        <taxon>Arthropoda</taxon>
        <taxon>Chelicerata</taxon>
        <taxon>Arachnida</taxon>
        <taxon>Acari</taxon>
        <taxon>Acariformes</taxon>
        <taxon>Trombidiformes</taxon>
        <taxon>Prostigmata</taxon>
        <taxon>Anystina</taxon>
        <taxon>Parasitengona</taxon>
        <taxon>Trombidioidea</taxon>
        <taxon>Trombidiidae</taxon>
        <taxon>Dinothrombium</taxon>
    </lineage>
</organism>
<keyword evidence="4" id="KW-1185">Reference proteome</keyword>
<name>A0A3S3PPZ8_9ACAR</name>
<protein>
    <submittedName>
        <fullName evidence="3">Secernin-1-like protein</fullName>
    </submittedName>
</protein>
<sequence>IETEMESCDTFVVFPPCTANSVVIFGKNSDRPRGEVQEVVYEPRAEHKTGEKLECTFIEIDQVDVTHSVILSKPSWMWGAEMGANEFGVVIGNEAVMTKVELDTEESLLGMDLVRLGLERGKNAREALDVITQLLEKNGQGGACEESQNPIMYHNSFIIADVSEAWVLETAGRLWAAERVVSRFRNISNCLSIGTKIDLMSEGLKEEAKKLNLWDESESFHFANVFTEEVEKLPKHRARFAAGTCLLEKFSKENFFDIYAMINTLSDEESNICRRLTAEFPSAGSQISILKKDGRNVHWFNGTPDPKRSLYKPFVFTQNARLTSKIRSPSINSSDDPAKAKPRFMKAIDRRHELYKLFEACYTKICEAEESGDIYGEKRSEVQRDLIEKVEKMDFGRIGSELFNEAVEAEIHFYKNLI</sequence>
<accession>A0A3S3PPZ8</accession>
<dbReference type="STRING" id="1965070.A0A3S3PPZ8"/>
<evidence type="ECO:0000313" key="2">
    <source>
        <dbReference type="EMBL" id="RWS05951.1"/>
    </source>
</evidence>
<dbReference type="GO" id="GO:0006508">
    <property type="term" value="P:proteolysis"/>
    <property type="evidence" value="ECO:0007669"/>
    <property type="project" value="InterPro"/>
</dbReference>
<dbReference type="OrthoDB" id="5175656at2759"/>
<dbReference type="EMBL" id="NCKU01004429">
    <property type="protein sequence ID" value="RWS05951.1"/>
    <property type="molecule type" value="Genomic_DNA"/>
</dbReference>
<dbReference type="GO" id="GO:0070004">
    <property type="term" value="F:cysteine-type exopeptidase activity"/>
    <property type="evidence" value="ECO:0007669"/>
    <property type="project" value="InterPro"/>
</dbReference>
<dbReference type="Gene3D" id="3.60.60.10">
    <property type="entry name" value="Penicillin V Acylase, Chain A"/>
    <property type="match status" value="1"/>
</dbReference>
<dbReference type="GO" id="GO:0016805">
    <property type="term" value="F:dipeptidase activity"/>
    <property type="evidence" value="ECO:0007669"/>
    <property type="project" value="InterPro"/>
</dbReference>